<evidence type="ECO:0000256" key="14">
    <source>
        <dbReference type="ARBA" id="ARBA00049309"/>
    </source>
</evidence>
<evidence type="ECO:0000256" key="5">
    <source>
        <dbReference type="ARBA" id="ARBA00008357"/>
    </source>
</evidence>
<comment type="function">
    <text evidence="3">Catalyzes the biosynthesis of agmatine from arginine.</text>
</comment>
<dbReference type="PROSITE" id="PS00879">
    <property type="entry name" value="ODR_DC_2_2"/>
    <property type="match status" value="1"/>
</dbReference>
<dbReference type="NCBIfam" id="TIGR01273">
    <property type="entry name" value="speA"/>
    <property type="match status" value="1"/>
</dbReference>
<evidence type="ECO:0000259" key="18">
    <source>
        <dbReference type="Pfam" id="PF02784"/>
    </source>
</evidence>
<dbReference type="InterPro" id="IPR009006">
    <property type="entry name" value="Ala_racemase/Decarboxylase_C"/>
</dbReference>
<name>A0AAW1SB07_9CHLO</name>
<dbReference type="GO" id="GO:0008295">
    <property type="term" value="P:spermidine biosynthetic process"/>
    <property type="evidence" value="ECO:0007669"/>
    <property type="project" value="UniProtKB-KW"/>
</dbReference>
<dbReference type="GO" id="GO:0046872">
    <property type="term" value="F:metal ion binding"/>
    <property type="evidence" value="ECO:0007669"/>
    <property type="project" value="UniProtKB-KW"/>
</dbReference>
<feature type="region of interest" description="Disordered" evidence="17">
    <location>
        <begin position="669"/>
        <end position="717"/>
    </location>
</feature>
<dbReference type="InterPro" id="IPR000183">
    <property type="entry name" value="Orn/DAP/Arg_de-COase"/>
</dbReference>
<dbReference type="PRINTS" id="PR01180">
    <property type="entry name" value="ARGDCRBXLASE"/>
</dbReference>
<evidence type="ECO:0000256" key="10">
    <source>
        <dbReference type="ARBA" id="ARBA00022898"/>
    </source>
</evidence>
<protein>
    <recommendedName>
        <fullName evidence="6 16">Arginine decarboxylase</fullName>
        <ecNumber evidence="6 16">4.1.1.19</ecNumber>
    </recommendedName>
</protein>
<evidence type="ECO:0000256" key="16">
    <source>
        <dbReference type="RuleBase" id="RU003740"/>
    </source>
</evidence>
<evidence type="ECO:0000256" key="2">
    <source>
        <dbReference type="ARBA" id="ARBA00001946"/>
    </source>
</evidence>
<keyword evidence="10 15" id="KW-0663">Pyridoxal phosphate</keyword>
<dbReference type="InterPro" id="IPR022657">
    <property type="entry name" value="De-COase2_CS"/>
</dbReference>
<dbReference type="InterPro" id="IPR022644">
    <property type="entry name" value="De-COase2_N"/>
</dbReference>
<dbReference type="GO" id="GO:0008792">
    <property type="term" value="F:arginine decarboxylase activity"/>
    <property type="evidence" value="ECO:0007669"/>
    <property type="project" value="UniProtKB-EC"/>
</dbReference>
<sequence>MGMAPAEDAETQPQAPGQQRRLRHKGETWTFSDWKPKGRKPHRIRAIHAESIERLERAASDSQLFFDSVNSRNLFSSPLVSDHPVAASKKGWQPRDSAKLYNVAGWGSPYFHVDRAGQVCVNPCGEADDHEVSIPELVSKLQEQGLHTPILLRFPDILCHRLQQQQACFDAAVARYNYQGSYRGVFPVKCNHDKDLLSNVVSFGQKMGFGLEAGSKPELLMALALLAKHPGSNLICNGYKDAEYMELALRSRQLGINAMIVLEQFSELNTLLMVSKRLGIRPVIGVRAKLHTRNNVGHWGSTSGDRAKFGLKARMVVAVVEALAEQDMLDCFQLLHFHIGSQVTNIRIIKEAMREASFLYAELVTLGAAMRYIDVGGGLGIDYDGTSMDTVTSVSYTLQNYANDVVAGLQEVCTLRNIAAPIIISESGRSLGSHSAVMVFDVLSTPEEIGDEGTTGSLPTPGHTGGRSNKGAFLLSTFREVYEAISPSSDKLREAYADAAFVKEEALSAFTLGMLSLEERAEVDIHFDAICDRIMDVGRVHAVTLPEELQPSTRPHSAMYHINLSVFRSAPDAWAIEQLFPIMPIHRLDEEPTVNATLADITCDSDGKIDKFINPEGGEPAPVLRLHALREKQPYYLAMFLTGVYQEVLGSVHNMLGSTNCVVVRSGTRPAADSDSIPNGTDLPHANGHANGRSRAAANGTSRANSASHQHPKIDISGPGWYVEHVNPGETMQQVLSRSQHEGPEMYRTVRSSVMHAVMSGSLPGEEGEKLLQGYKRFLQSYTYLN</sequence>
<comment type="cofactor">
    <cofactor evidence="1 15 16">
        <name>pyridoxal 5'-phosphate</name>
        <dbReference type="ChEBI" id="CHEBI:597326"/>
    </cofactor>
</comment>
<dbReference type="CDD" id="cd06830">
    <property type="entry name" value="PLPDE_III_ADC"/>
    <property type="match status" value="1"/>
</dbReference>
<evidence type="ECO:0000256" key="13">
    <source>
        <dbReference type="ARBA" id="ARBA00023239"/>
    </source>
</evidence>
<dbReference type="InterPro" id="IPR041128">
    <property type="entry name" value="Arg_decarbox_C"/>
</dbReference>
<comment type="pathway">
    <text evidence="4 16">Amine and polyamine biosynthesis; agmatine biosynthesis; agmatine from L-arginine: step 1/1.</text>
</comment>
<dbReference type="PANTHER" id="PTHR43295:SF9">
    <property type="entry name" value="BIOSYNTHETIC ARGININE DECARBOXYLASE"/>
    <property type="match status" value="1"/>
</dbReference>
<evidence type="ECO:0000313" key="21">
    <source>
        <dbReference type="EMBL" id="KAK9843109.1"/>
    </source>
</evidence>
<keyword evidence="9 16" id="KW-0460">Magnesium</keyword>
<keyword evidence="7" id="KW-0479">Metal-binding</keyword>
<dbReference type="Gene3D" id="2.40.37.10">
    <property type="entry name" value="Lyase, Ornithine Decarboxylase, Chain A, domain 1"/>
    <property type="match status" value="1"/>
</dbReference>
<evidence type="ECO:0000313" key="22">
    <source>
        <dbReference type="Proteomes" id="UP001438707"/>
    </source>
</evidence>
<dbReference type="NCBIfam" id="NF003763">
    <property type="entry name" value="PRK05354.1"/>
    <property type="match status" value="1"/>
</dbReference>
<dbReference type="PROSITE" id="PS00878">
    <property type="entry name" value="ODR_DC_2_1"/>
    <property type="match status" value="1"/>
</dbReference>
<evidence type="ECO:0000256" key="8">
    <source>
        <dbReference type="ARBA" id="ARBA00022793"/>
    </source>
</evidence>
<evidence type="ECO:0000256" key="11">
    <source>
        <dbReference type="ARBA" id="ARBA00023066"/>
    </source>
</evidence>
<dbReference type="PANTHER" id="PTHR43295">
    <property type="entry name" value="ARGININE DECARBOXYLASE"/>
    <property type="match status" value="1"/>
</dbReference>
<evidence type="ECO:0000256" key="6">
    <source>
        <dbReference type="ARBA" id="ARBA00012426"/>
    </source>
</evidence>
<comment type="similarity">
    <text evidence="5 16">Belongs to the Orn/Lys/Arg decarboxylase class-II family. SpeA subfamily.</text>
</comment>
<evidence type="ECO:0000256" key="4">
    <source>
        <dbReference type="ARBA" id="ARBA00004773"/>
    </source>
</evidence>
<dbReference type="SUPFAM" id="SSF50621">
    <property type="entry name" value="Alanine racemase C-terminal domain-like"/>
    <property type="match status" value="1"/>
</dbReference>
<dbReference type="InterPro" id="IPR029066">
    <property type="entry name" value="PLP-binding_barrel"/>
</dbReference>
<keyword evidence="8 16" id="KW-0210">Decarboxylase</keyword>
<gene>
    <name evidence="21" type="ORF">WJX74_007147</name>
</gene>
<dbReference type="EC" id="4.1.1.19" evidence="6 16"/>
<dbReference type="Pfam" id="PF02784">
    <property type="entry name" value="Orn_Arg_deC_N"/>
    <property type="match status" value="1"/>
</dbReference>
<feature type="domain" description="Orn/DAP/Arg decarboxylase 2 N-terminal" evidence="18">
    <location>
        <begin position="181"/>
        <end position="431"/>
    </location>
</feature>
<dbReference type="EMBL" id="JALJOS010000002">
    <property type="protein sequence ID" value="KAK9843109.1"/>
    <property type="molecule type" value="Genomic_DNA"/>
</dbReference>
<dbReference type="InterPro" id="IPR040634">
    <property type="entry name" value="Arg_decarb_HB"/>
</dbReference>
<feature type="region of interest" description="Disordered" evidence="17">
    <location>
        <begin position="1"/>
        <end position="27"/>
    </location>
</feature>
<evidence type="ECO:0000256" key="7">
    <source>
        <dbReference type="ARBA" id="ARBA00022723"/>
    </source>
</evidence>
<evidence type="ECO:0000256" key="17">
    <source>
        <dbReference type="SAM" id="MobiDB-lite"/>
    </source>
</evidence>
<feature type="active site" description="Proton donor" evidence="15">
    <location>
        <position position="603"/>
    </location>
</feature>
<dbReference type="InterPro" id="IPR002985">
    <property type="entry name" value="Arg_decrbxlase"/>
</dbReference>
<comment type="caution">
    <text evidence="21">The sequence shown here is derived from an EMBL/GenBank/DDBJ whole genome shotgun (WGS) entry which is preliminary data.</text>
</comment>
<keyword evidence="13 16" id="KW-0456">Lyase</keyword>
<feature type="modified residue" description="N6-(pyridoxal phosphate)lysine" evidence="15">
    <location>
        <position position="189"/>
    </location>
</feature>
<dbReference type="AlphaFoldDB" id="A0AAW1SB07"/>
<reference evidence="21 22" key="1">
    <citation type="journal article" date="2024" name="Nat. Commun.">
        <title>Phylogenomics reveals the evolutionary origins of lichenization in chlorophyte algae.</title>
        <authorList>
            <person name="Puginier C."/>
            <person name="Libourel C."/>
            <person name="Otte J."/>
            <person name="Skaloud P."/>
            <person name="Haon M."/>
            <person name="Grisel S."/>
            <person name="Petersen M."/>
            <person name="Berrin J.G."/>
            <person name="Delaux P.M."/>
            <person name="Dal Grande F."/>
            <person name="Keller J."/>
        </authorList>
    </citation>
    <scope>NUCLEOTIDE SEQUENCE [LARGE SCALE GENOMIC DNA]</scope>
    <source>
        <strain evidence="21 22">SAG 2145</strain>
    </source>
</reference>
<keyword evidence="12" id="KW-0620">Polyamine biosynthesis</keyword>
<evidence type="ECO:0000259" key="19">
    <source>
        <dbReference type="Pfam" id="PF17810"/>
    </source>
</evidence>
<dbReference type="InterPro" id="IPR022653">
    <property type="entry name" value="De-COase2_pyr-phos_BS"/>
</dbReference>
<dbReference type="PRINTS" id="PR01179">
    <property type="entry name" value="ODADCRBXLASE"/>
</dbReference>
<feature type="compositionally biased region" description="Polar residues" evidence="17">
    <location>
        <begin position="699"/>
        <end position="709"/>
    </location>
</feature>
<dbReference type="Gene3D" id="3.20.20.10">
    <property type="entry name" value="Alanine racemase"/>
    <property type="match status" value="1"/>
</dbReference>
<comment type="catalytic activity">
    <reaction evidence="14 16">
        <text>L-arginine + H(+) = agmatine + CO2</text>
        <dbReference type="Rhea" id="RHEA:17641"/>
        <dbReference type="ChEBI" id="CHEBI:15378"/>
        <dbReference type="ChEBI" id="CHEBI:16526"/>
        <dbReference type="ChEBI" id="CHEBI:32682"/>
        <dbReference type="ChEBI" id="CHEBI:58145"/>
        <dbReference type="EC" id="4.1.1.19"/>
    </reaction>
</comment>
<feature type="domain" description="Arginine decarboxylase helical bundle" evidence="19">
    <location>
        <begin position="474"/>
        <end position="536"/>
    </location>
</feature>
<keyword evidence="11 16" id="KW-0745">Spermidine biosynthesis</keyword>
<evidence type="ECO:0000256" key="15">
    <source>
        <dbReference type="PIRSR" id="PIRSR600183-50"/>
    </source>
</evidence>
<comment type="cofactor">
    <cofactor evidence="2 16">
        <name>Mg(2+)</name>
        <dbReference type="ChEBI" id="CHEBI:18420"/>
    </cofactor>
</comment>
<dbReference type="Pfam" id="PF17810">
    <property type="entry name" value="Arg_decarb_HB"/>
    <property type="match status" value="1"/>
</dbReference>
<feature type="domain" description="Arginine decarboxylase C-terminal helical" evidence="20">
    <location>
        <begin position="732"/>
        <end position="785"/>
    </location>
</feature>
<keyword evidence="22" id="KW-1185">Reference proteome</keyword>
<dbReference type="GO" id="GO:0006527">
    <property type="term" value="P:L-arginine catabolic process"/>
    <property type="evidence" value="ECO:0007669"/>
    <property type="project" value="InterPro"/>
</dbReference>
<accession>A0AAW1SB07</accession>
<evidence type="ECO:0000256" key="1">
    <source>
        <dbReference type="ARBA" id="ARBA00001933"/>
    </source>
</evidence>
<dbReference type="Pfam" id="PF17944">
    <property type="entry name" value="Arg_decarbox_C"/>
    <property type="match status" value="1"/>
</dbReference>
<organism evidence="21 22">
    <name type="scientific">Apatococcus lobatus</name>
    <dbReference type="NCBI Taxonomy" id="904363"/>
    <lineage>
        <taxon>Eukaryota</taxon>
        <taxon>Viridiplantae</taxon>
        <taxon>Chlorophyta</taxon>
        <taxon>core chlorophytes</taxon>
        <taxon>Trebouxiophyceae</taxon>
        <taxon>Chlorellales</taxon>
        <taxon>Chlorellaceae</taxon>
        <taxon>Apatococcus</taxon>
    </lineage>
</organism>
<evidence type="ECO:0000256" key="9">
    <source>
        <dbReference type="ARBA" id="ARBA00022842"/>
    </source>
</evidence>
<evidence type="ECO:0000259" key="20">
    <source>
        <dbReference type="Pfam" id="PF17944"/>
    </source>
</evidence>
<proteinExistence type="inferred from homology"/>
<dbReference type="Proteomes" id="UP001438707">
    <property type="component" value="Unassembled WGS sequence"/>
</dbReference>
<dbReference type="SUPFAM" id="SSF51419">
    <property type="entry name" value="PLP-binding barrel"/>
    <property type="match status" value="1"/>
</dbReference>
<dbReference type="Gene3D" id="1.20.58.930">
    <property type="match status" value="1"/>
</dbReference>
<evidence type="ECO:0000256" key="12">
    <source>
        <dbReference type="ARBA" id="ARBA00023115"/>
    </source>
</evidence>
<evidence type="ECO:0000256" key="3">
    <source>
        <dbReference type="ARBA" id="ARBA00002257"/>
    </source>
</evidence>